<protein>
    <submittedName>
        <fullName evidence="3">Phage replication initiation protein</fullName>
    </submittedName>
</protein>
<evidence type="ECO:0000313" key="4">
    <source>
        <dbReference type="Proteomes" id="UP000011769"/>
    </source>
</evidence>
<sequence>MADIKWIKITTDVFDDDKIRLIETMPEGDGMIVIWFKILALAGKQNQNGFLMMNDRIAYTDEMLATIFRRDLLVVRMALKVFEQFGMIEIVDNAILVSNWEKHQNVDGMEKIRLQTKERVAKHRERLKLSDSNVTCNVTVTQCNATEEDKEKEEEKEEEKKEYIVEQSTTDYVFPEWLSDKFIEQVKKGNPKNFDYRIPIAYLNQVTNSNYKFVDSNTNLVKSRFKESYTLDDFKTVIDKKAKEWLNDSNWSKYLRPSTLFNATKFESYLNQPDIQKTYNDSTDEELLF</sequence>
<dbReference type="Pfam" id="PF09681">
    <property type="entry name" value="Phage_rep_org_N"/>
    <property type="match status" value="1"/>
</dbReference>
<dbReference type="NCBIfam" id="TIGR01714">
    <property type="entry name" value="phage_rep_org_N"/>
    <property type="match status" value="1"/>
</dbReference>
<dbReference type="InterPro" id="IPR010056">
    <property type="entry name" value="Phage_rep_org__N"/>
</dbReference>
<feature type="domain" description="Phage conserved hypothetical protein C-terminal" evidence="1">
    <location>
        <begin position="200"/>
        <end position="271"/>
    </location>
</feature>
<evidence type="ECO:0000259" key="1">
    <source>
        <dbReference type="Pfam" id="PF09524"/>
    </source>
</evidence>
<evidence type="ECO:0000259" key="2">
    <source>
        <dbReference type="Pfam" id="PF09681"/>
    </source>
</evidence>
<dbReference type="PANTHER" id="PTHR37293:SF7">
    <property type="entry name" value="HYPOTHETICAL PHAGE PROTEIN"/>
    <property type="match status" value="1"/>
</dbReference>
<dbReference type="Pfam" id="PF09524">
    <property type="entry name" value="Phg_2220_C"/>
    <property type="match status" value="1"/>
</dbReference>
<dbReference type="InterPro" id="IPR011741">
    <property type="entry name" value="Phg_2220_C"/>
</dbReference>
<dbReference type="RefSeq" id="WP_004234445.1">
    <property type="nucleotide sequence ID" value="NZ_ALYM01000001.1"/>
</dbReference>
<keyword evidence="4" id="KW-1185">Reference proteome</keyword>
<organism evidence="3 4">
    <name type="scientific">Streptococcus parauberis KRS-02083</name>
    <dbReference type="NCBI Taxonomy" id="1207545"/>
    <lineage>
        <taxon>Bacteria</taxon>
        <taxon>Bacillati</taxon>
        <taxon>Bacillota</taxon>
        <taxon>Bacilli</taxon>
        <taxon>Lactobacillales</taxon>
        <taxon>Streptococcaceae</taxon>
        <taxon>Streptococcus</taxon>
    </lineage>
</organism>
<comment type="caution">
    <text evidence="3">The sequence shown here is derived from an EMBL/GenBank/DDBJ whole genome shotgun (WGS) entry which is preliminary data.</text>
</comment>
<dbReference type="EMBL" id="ALYM01000001">
    <property type="protein sequence ID" value="EMG26282.1"/>
    <property type="molecule type" value="Genomic_DNA"/>
</dbReference>
<evidence type="ECO:0000313" key="3">
    <source>
        <dbReference type="EMBL" id="EMG26282.1"/>
    </source>
</evidence>
<reference evidence="3 4" key="1">
    <citation type="journal article" date="2013" name="PLoS ONE">
        <title>Comparative Genomic Characterization of Three Streptococcus parauberis Strains in Fish Pathogen, as Assessed by Wide-Genome Analyses.</title>
        <authorList>
            <person name="Nho S.W."/>
            <person name="Hikima J."/>
            <person name="Park S.B."/>
            <person name="Jang H.B."/>
            <person name="Cha I.S."/>
            <person name="Yasuike M."/>
            <person name="Nakamura Y."/>
            <person name="Fujiwara A."/>
            <person name="Sano M."/>
            <person name="Kanai K."/>
            <person name="Kondo H."/>
            <person name="Hirono I."/>
            <person name="Takeyama H."/>
            <person name="Aoki T."/>
            <person name="Jung T.S."/>
        </authorList>
    </citation>
    <scope>NUCLEOTIDE SEQUENCE [LARGE SCALE GENOMIC DNA]</scope>
    <source>
        <strain evidence="3 4">KRS-02083</strain>
    </source>
</reference>
<dbReference type="InterPro" id="IPR053162">
    <property type="entry name" value="DnaD"/>
</dbReference>
<gene>
    <name evidence="3" type="ORF">SPJ1_0244</name>
</gene>
<feature type="domain" description="Phage replisome organiser N-terminal" evidence="2">
    <location>
        <begin position="6"/>
        <end position="125"/>
    </location>
</feature>
<dbReference type="Proteomes" id="UP000011769">
    <property type="component" value="Unassembled WGS sequence"/>
</dbReference>
<dbReference type="NCBIfam" id="TIGR02220">
    <property type="entry name" value="phg_TIGR02220"/>
    <property type="match status" value="1"/>
</dbReference>
<accession>A0ABP2T0V4</accession>
<name>A0ABP2T0V4_9STRE</name>
<dbReference type="PANTHER" id="PTHR37293">
    <property type="entry name" value="PHAGE REPLICATION PROTEIN-RELATED"/>
    <property type="match status" value="1"/>
</dbReference>
<proteinExistence type="predicted"/>